<dbReference type="InterPro" id="IPR005135">
    <property type="entry name" value="Endo/exonuclease/phosphatase"/>
</dbReference>
<dbReference type="EMBL" id="BNDX01000003">
    <property type="protein sequence ID" value="GHI29667.1"/>
    <property type="molecule type" value="Genomic_DNA"/>
</dbReference>
<reference evidence="3" key="1">
    <citation type="submission" date="2024-05" db="EMBL/GenBank/DDBJ databases">
        <title>Whole genome shotgun sequence of Streptomyces daghestanicus NBRC 12762.</title>
        <authorList>
            <person name="Komaki H."/>
            <person name="Tamura T."/>
        </authorList>
    </citation>
    <scope>NUCLEOTIDE SEQUENCE</scope>
    <source>
        <strain evidence="3">NBRC 12762</strain>
    </source>
</reference>
<dbReference type="InterPro" id="IPR051916">
    <property type="entry name" value="GPI-anchor_lipid_remodeler"/>
</dbReference>
<evidence type="ECO:0000313" key="3">
    <source>
        <dbReference type="EMBL" id="GHI29667.1"/>
    </source>
</evidence>
<dbReference type="Gene3D" id="3.60.10.10">
    <property type="entry name" value="Endonuclease/exonuclease/phosphatase"/>
    <property type="match status" value="2"/>
</dbReference>
<dbReference type="SUPFAM" id="SSF56219">
    <property type="entry name" value="DNase I-like"/>
    <property type="match status" value="1"/>
</dbReference>
<proteinExistence type="predicted"/>
<feature type="compositionally biased region" description="Gly residues" evidence="1">
    <location>
        <begin position="92"/>
        <end position="101"/>
    </location>
</feature>
<organism evidence="3 4">
    <name type="scientific">Streptomyces daghestanicus</name>
    <dbReference type="NCBI Taxonomy" id="66885"/>
    <lineage>
        <taxon>Bacteria</taxon>
        <taxon>Bacillati</taxon>
        <taxon>Actinomycetota</taxon>
        <taxon>Actinomycetes</taxon>
        <taxon>Kitasatosporales</taxon>
        <taxon>Streptomycetaceae</taxon>
        <taxon>Streptomyces</taxon>
    </lineage>
</organism>
<feature type="region of interest" description="Disordered" evidence="1">
    <location>
        <begin position="92"/>
        <end position="160"/>
    </location>
</feature>
<dbReference type="InterPro" id="IPR036691">
    <property type="entry name" value="Endo/exonu/phosph_ase_sf"/>
</dbReference>
<evidence type="ECO:0000313" key="4">
    <source>
        <dbReference type="Proteomes" id="UP001052655"/>
    </source>
</evidence>
<dbReference type="Pfam" id="PF03372">
    <property type="entry name" value="Exo_endo_phos"/>
    <property type="match status" value="1"/>
</dbReference>
<feature type="domain" description="Endonuclease/exonuclease/phosphatase" evidence="2">
    <location>
        <begin position="4"/>
        <end position="336"/>
    </location>
</feature>
<evidence type="ECO:0000259" key="2">
    <source>
        <dbReference type="Pfam" id="PF03372"/>
    </source>
</evidence>
<accession>A0ABQ3PXA8</accession>
<name>A0ABQ3PXA8_9ACTN</name>
<keyword evidence="4" id="KW-1185">Reference proteome</keyword>
<gene>
    <name evidence="3" type="ORF">Sdagh_13970</name>
</gene>
<comment type="caution">
    <text evidence="3">The sequence shown here is derived from an EMBL/GenBank/DDBJ whole genome shotgun (WGS) entry which is preliminary data.</text>
</comment>
<dbReference type="PANTHER" id="PTHR14859">
    <property type="entry name" value="CALCOFLUOR WHITE HYPERSENSITIVE PROTEIN PRECURSOR"/>
    <property type="match status" value="1"/>
</dbReference>
<sequence>MRVVTWNLWWRFGPWAERQKAVLAVLRELRPDVVGLQEVWAADGGGNLAEWLAGELGLHWAWAAYGAPERWQRRLPGGAAGTGVRAGAGGAGVRAGTGVSGHTGVPAERGASARPGAQAGAGVPVRPGAQADTGVPARSGAQADTGVPARSGAPTHTAPRPAAAVIGNAVLSRWPVLEQAVLRLPAPEELDDGRVALHARLDAPGHPVPFCTAHLTSAPHATEVRRAQVAAVTAFVARHGRAAFPPVLTGDFNAGPGTDEIRLLAERGYRDAWDAADPAAPSATWDPANPYVTGDAPARRIDFIRTGPPGPGGLGRVRSAHRAGDGPVDGVWPSDHYAVVADLEGPRGL</sequence>
<dbReference type="PANTHER" id="PTHR14859:SF1">
    <property type="entry name" value="PGAP2-INTERACTING PROTEIN"/>
    <property type="match status" value="1"/>
</dbReference>
<protein>
    <recommendedName>
        <fullName evidence="2">Endonuclease/exonuclease/phosphatase domain-containing protein</fullName>
    </recommendedName>
</protein>
<dbReference type="Proteomes" id="UP001052655">
    <property type="component" value="Unassembled WGS sequence"/>
</dbReference>
<evidence type="ECO:0000256" key="1">
    <source>
        <dbReference type="SAM" id="MobiDB-lite"/>
    </source>
</evidence>